<evidence type="ECO:0000313" key="2">
    <source>
        <dbReference type="Proteomes" id="UP000665020"/>
    </source>
</evidence>
<name>A0A8A7KCU8_9FIRM</name>
<dbReference type="AlphaFoldDB" id="A0A8A7KCU8"/>
<organism evidence="1 2">
    <name type="scientific">Iocasia fonsfrigidae</name>
    <dbReference type="NCBI Taxonomy" id="2682810"/>
    <lineage>
        <taxon>Bacteria</taxon>
        <taxon>Bacillati</taxon>
        <taxon>Bacillota</taxon>
        <taxon>Clostridia</taxon>
        <taxon>Halanaerobiales</taxon>
        <taxon>Halanaerobiaceae</taxon>
        <taxon>Iocasia</taxon>
    </lineage>
</organism>
<sequence>MNTEVKLSVLQSIYTNVLAESVFYYNKEGILNEIVKEKKEKSFVSGKGLVENFGIKYPEEVFTWCSEVFNCAVWDINKTEDGFLAIAEKCKLCDICKKLGAGMPCYIYCLNPMEGMVKGINSDIKFKVLETLWKGKKCKVEIIVNNDLK</sequence>
<dbReference type="EMBL" id="CP046640">
    <property type="protein sequence ID" value="QTL99080.1"/>
    <property type="molecule type" value="Genomic_DNA"/>
</dbReference>
<protein>
    <recommendedName>
        <fullName evidence="3">L-2-amino-thiazoline-4-carboxylic acid hydrolase</fullName>
    </recommendedName>
</protein>
<evidence type="ECO:0000313" key="1">
    <source>
        <dbReference type="EMBL" id="QTL99080.1"/>
    </source>
</evidence>
<dbReference type="Proteomes" id="UP000665020">
    <property type="component" value="Chromosome"/>
</dbReference>
<reference evidence="1" key="1">
    <citation type="submission" date="2019-12" db="EMBL/GenBank/DDBJ databases">
        <authorList>
            <person name="zhang j."/>
            <person name="sun C.M."/>
        </authorList>
    </citation>
    <scope>NUCLEOTIDE SEQUENCE</scope>
    <source>
        <strain evidence="1">NS-1</strain>
    </source>
</reference>
<dbReference type="RefSeq" id="WP_230867475.1">
    <property type="nucleotide sequence ID" value="NZ_CP046640.1"/>
</dbReference>
<dbReference type="Pfam" id="PF14196">
    <property type="entry name" value="ATC_hydrolase"/>
    <property type="match status" value="1"/>
</dbReference>
<keyword evidence="2" id="KW-1185">Reference proteome</keyword>
<evidence type="ECO:0008006" key="3">
    <source>
        <dbReference type="Google" id="ProtNLM"/>
    </source>
</evidence>
<dbReference type="KEGG" id="ifn:GM661_14495"/>
<proteinExistence type="predicted"/>
<gene>
    <name evidence="1" type="ORF">GM661_14495</name>
</gene>
<dbReference type="InterPro" id="IPR026002">
    <property type="entry name" value="ATC_hydrolase-like"/>
</dbReference>
<accession>A0A8A7KCU8</accession>